<comment type="caution">
    <text evidence="1">The sequence shown here is derived from an EMBL/GenBank/DDBJ whole genome shotgun (WGS) entry which is preliminary data.</text>
</comment>
<reference evidence="1 2" key="1">
    <citation type="journal article" date="2004" name="Extremophiles">
        <title>Halobacillus locisalis sp. nov., a halophilic bacterium isolated from a marine solar saltern of the Yellow Sea in Korea.</title>
        <authorList>
            <person name="Yoon J.H."/>
            <person name="Kang K.H."/>
            <person name="Oh T.K."/>
            <person name="Park Y.H."/>
        </authorList>
    </citation>
    <scope>NUCLEOTIDE SEQUENCE [LARGE SCALE GENOMIC DNA]</scope>
    <source>
        <strain evidence="1 2">KCTC 3788</strain>
    </source>
</reference>
<protein>
    <recommendedName>
        <fullName evidence="3">CopG family transcriptional regulator</fullName>
    </recommendedName>
</protein>
<dbReference type="EMBL" id="JACEFG010000002">
    <property type="protein sequence ID" value="MBA2175544.1"/>
    <property type="molecule type" value="Genomic_DNA"/>
</dbReference>
<gene>
    <name evidence="1" type="ORF">H0266_11630</name>
</gene>
<evidence type="ECO:0008006" key="3">
    <source>
        <dbReference type="Google" id="ProtNLM"/>
    </source>
</evidence>
<dbReference type="AlphaFoldDB" id="A0A838CUC0"/>
<name>A0A838CUC0_9BACI</name>
<proteinExistence type="predicted"/>
<accession>A0A838CUC0</accession>
<evidence type="ECO:0000313" key="1">
    <source>
        <dbReference type="EMBL" id="MBA2175544.1"/>
    </source>
</evidence>
<dbReference type="RefSeq" id="WP_181472544.1">
    <property type="nucleotide sequence ID" value="NZ_JACEFG010000002.1"/>
</dbReference>
<sequence>MKKKQMSVRLEEDLYHKIGNKTEELGVSKSAFMSLASNFFLHQLNQAENNAKGYSVNVYDILKYNLEQQYEKK</sequence>
<keyword evidence="2" id="KW-1185">Reference proteome</keyword>
<dbReference type="Proteomes" id="UP000571017">
    <property type="component" value="Unassembled WGS sequence"/>
</dbReference>
<evidence type="ECO:0000313" key="2">
    <source>
        <dbReference type="Proteomes" id="UP000571017"/>
    </source>
</evidence>
<organism evidence="1 2">
    <name type="scientific">Halobacillus locisalis</name>
    <dbReference type="NCBI Taxonomy" id="220753"/>
    <lineage>
        <taxon>Bacteria</taxon>
        <taxon>Bacillati</taxon>
        <taxon>Bacillota</taxon>
        <taxon>Bacilli</taxon>
        <taxon>Bacillales</taxon>
        <taxon>Bacillaceae</taxon>
        <taxon>Halobacillus</taxon>
    </lineage>
</organism>